<dbReference type="EMBL" id="CP120576">
    <property type="protein sequence ID" value="WEY83041.1"/>
    <property type="molecule type" value="Genomic_DNA"/>
</dbReference>
<accession>A0AAX3REY7</accession>
<evidence type="ECO:0000313" key="1">
    <source>
        <dbReference type="EMBL" id="WEY83041.1"/>
    </source>
</evidence>
<gene>
    <name evidence="1" type="ORF">P5633_11330</name>
</gene>
<dbReference type="InterPro" id="IPR046342">
    <property type="entry name" value="CBS_dom_sf"/>
</dbReference>
<name>A0AAX3REY7_BACIU</name>
<dbReference type="Proteomes" id="UP001214898">
    <property type="component" value="Chromosome"/>
</dbReference>
<evidence type="ECO:0000313" key="2">
    <source>
        <dbReference type="Proteomes" id="UP001214898"/>
    </source>
</evidence>
<organism evidence="1 2">
    <name type="scientific">Bacillus subtilis</name>
    <dbReference type="NCBI Taxonomy" id="1423"/>
    <lineage>
        <taxon>Bacteria</taxon>
        <taxon>Bacillati</taxon>
        <taxon>Bacillota</taxon>
        <taxon>Bacilli</taxon>
        <taxon>Bacillales</taxon>
        <taxon>Bacillaceae</taxon>
        <taxon>Bacillus</taxon>
    </lineage>
</organism>
<dbReference type="AlphaFoldDB" id="A0AAX3REY7"/>
<dbReference type="RefSeq" id="WP_029726717.1">
    <property type="nucleotide sequence ID" value="NZ_BDCV01000002.1"/>
</dbReference>
<sequence length="65" mass="7289">MFHILCSVPRFFTRHIRVTGYDVKALMAEHQIRSLSILENDQMTGIVALGDLSVEKDTGQKAKTA</sequence>
<dbReference type="SUPFAM" id="SSF54631">
    <property type="entry name" value="CBS-domain pair"/>
    <property type="match status" value="1"/>
</dbReference>
<evidence type="ECO:0008006" key="3">
    <source>
        <dbReference type="Google" id="ProtNLM"/>
    </source>
</evidence>
<dbReference type="Gene3D" id="3.10.580.10">
    <property type="entry name" value="CBS-domain"/>
    <property type="match status" value="1"/>
</dbReference>
<reference evidence="1" key="1">
    <citation type="submission" date="2025-02" db="EMBL/GenBank/DDBJ databases">
        <title>Complete genome sequences of 52 Bacillus and Priestia strains isolated from West-African fermentations and 26 reference strains from the DSMZ collection.</title>
        <authorList>
            <person name="Wiedenbein E.S."/>
            <person name="Canoy T.S."/>
            <person name="Hui Y."/>
            <person name="Parkouda C."/>
            <person name="Dawende C."/>
            <person name="Ametefe E."/>
            <person name="Jespersen L."/>
            <person name="Nielsen D.S."/>
        </authorList>
    </citation>
    <scope>NUCLEOTIDE SEQUENCE</scope>
    <source>
        <strain evidence="1">PRO56</strain>
    </source>
</reference>
<protein>
    <recommendedName>
        <fullName evidence="3">CBS domain-containing protein</fullName>
    </recommendedName>
</protein>
<proteinExistence type="predicted"/>